<evidence type="ECO:0000313" key="1">
    <source>
        <dbReference type="EMBL" id="AMQ19276.1"/>
    </source>
</evidence>
<accession>A0A142CWX4</accession>
<dbReference type="Proteomes" id="UP000073604">
    <property type="component" value="Chromosome"/>
</dbReference>
<evidence type="ECO:0000313" key="2">
    <source>
        <dbReference type="Proteomes" id="UP000073604"/>
    </source>
</evidence>
<proteinExistence type="predicted"/>
<organism evidence="1 2">
    <name type="scientific">Thermococcus peptonophilus</name>
    <dbReference type="NCBI Taxonomy" id="53952"/>
    <lineage>
        <taxon>Archaea</taxon>
        <taxon>Methanobacteriati</taxon>
        <taxon>Methanobacteriota</taxon>
        <taxon>Thermococci</taxon>
        <taxon>Thermococcales</taxon>
        <taxon>Thermococcaceae</taxon>
        <taxon>Thermococcus</taxon>
    </lineage>
</organism>
<name>A0A142CWX4_9EURY</name>
<dbReference type="EMBL" id="CP014750">
    <property type="protein sequence ID" value="AMQ19276.1"/>
    <property type="molecule type" value="Genomic_DNA"/>
</dbReference>
<gene>
    <name evidence="1" type="ORF">A0127_08930</name>
</gene>
<keyword evidence="2" id="KW-1185">Reference proteome</keyword>
<sequence length="170" mass="18491">MLRLNGTFSGQLSVPASLAEDVREYFEKSNTTLYSFEIEVVNDNGKPQASITLYLLKIVPPFGPKEFEVLINGKPVSGETYVPVYPDVSVVIEYSGKQYSGQLTAKVKEKSLARFTAKKSELDKHPGETIKLGTVDGFTLLAHVNDAGNYTFIVKGRNGEELATGGLVVG</sequence>
<dbReference type="AlphaFoldDB" id="A0A142CWX4"/>
<protein>
    <submittedName>
        <fullName evidence="1">Uncharacterized protein</fullName>
    </submittedName>
</protein>
<dbReference type="KEGG" id="tpep:A0127_08930"/>
<reference evidence="2" key="1">
    <citation type="submission" date="2016-03" db="EMBL/GenBank/DDBJ databases">
        <authorList>
            <person name="Oger P.M."/>
        </authorList>
    </citation>
    <scope>NUCLEOTIDE SEQUENCE [LARGE SCALE GENOMIC DNA]</scope>
    <source>
        <strain evidence="2">OG-1</strain>
    </source>
</reference>